<dbReference type="AlphaFoldDB" id="A0A8J7LHK6"/>
<sequence>MSYELLIINWSQRGVPYYTFMGFGGGTPLRYWILGKSFLKFGGRSKPPP</sequence>
<dbReference type="EMBL" id="JAECZA010000056">
    <property type="protein sequence ID" value="MBH8574119.1"/>
    <property type="molecule type" value="Genomic_DNA"/>
</dbReference>
<proteinExistence type="predicted"/>
<keyword evidence="1" id="KW-0472">Membrane</keyword>
<evidence type="ECO:0000313" key="3">
    <source>
        <dbReference type="Proteomes" id="UP000662314"/>
    </source>
</evidence>
<evidence type="ECO:0000256" key="1">
    <source>
        <dbReference type="SAM" id="Phobius"/>
    </source>
</evidence>
<keyword evidence="3" id="KW-1185">Reference proteome</keyword>
<comment type="caution">
    <text evidence="2">The sequence shown here is derived from an EMBL/GenBank/DDBJ whole genome shotgun (WGS) entry which is preliminary data.</text>
</comment>
<evidence type="ECO:0000313" key="2">
    <source>
        <dbReference type="EMBL" id="MBH8574119.1"/>
    </source>
</evidence>
<protein>
    <submittedName>
        <fullName evidence="2">Uncharacterized protein</fullName>
    </submittedName>
</protein>
<keyword evidence="1" id="KW-1133">Transmembrane helix</keyword>
<reference evidence="2 3" key="1">
    <citation type="journal article" date="2021" name="Int. J. Syst. Evol. Microbiol.">
        <title>Amazonocrinis nigriterrae gen. nov., sp. nov., Atlanticothrix silvestris gen. nov., sp. nov. and Dendronalium phyllosphericum gen. nov., sp. nov., nostocacean cyanobacteria from Brazilian environments.</title>
        <authorList>
            <person name="Alvarenga D.O."/>
            <person name="Andreote A.P.D."/>
            <person name="Branco L.H.Z."/>
            <person name="Delbaje E."/>
            <person name="Cruz R.B."/>
            <person name="Varani A.M."/>
            <person name="Fiore M.F."/>
        </authorList>
    </citation>
    <scope>NUCLEOTIDE SEQUENCE [LARGE SCALE GENOMIC DNA]</scope>
    <source>
        <strain evidence="2 3">CENA369</strain>
    </source>
</reference>
<dbReference type="RefSeq" id="WP_214432936.1">
    <property type="nucleotide sequence ID" value="NZ_CAWPUQ010000291.1"/>
</dbReference>
<organism evidence="2 3">
    <name type="scientific">Dendronalium phyllosphericum CENA369</name>
    <dbReference type="NCBI Taxonomy" id="1725256"/>
    <lineage>
        <taxon>Bacteria</taxon>
        <taxon>Bacillati</taxon>
        <taxon>Cyanobacteriota</taxon>
        <taxon>Cyanophyceae</taxon>
        <taxon>Nostocales</taxon>
        <taxon>Nostocaceae</taxon>
        <taxon>Dendronalium</taxon>
        <taxon>Dendronalium phyllosphericum</taxon>
    </lineage>
</organism>
<name>A0A8J7LHK6_9NOST</name>
<keyword evidence="1" id="KW-0812">Transmembrane</keyword>
<gene>
    <name evidence="2" type="ORF">I8752_14035</name>
</gene>
<accession>A0A8J7LHK6</accession>
<feature type="transmembrane region" description="Helical" evidence="1">
    <location>
        <begin position="15"/>
        <end position="34"/>
    </location>
</feature>
<dbReference type="Proteomes" id="UP000662314">
    <property type="component" value="Unassembled WGS sequence"/>
</dbReference>